<evidence type="ECO:0000256" key="1">
    <source>
        <dbReference type="SAM" id="Phobius"/>
    </source>
</evidence>
<dbReference type="InterPro" id="IPR004843">
    <property type="entry name" value="Calcineurin-like_PHP"/>
</dbReference>
<dbReference type="InterPro" id="IPR029052">
    <property type="entry name" value="Metallo-depent_PP-like"/>
</dbReference>
<feature type="transmembrane region" description="Helical" evidence="1">
    <location>
        <begin position="6"/>
        <end position="27"/>
    </location>
</feature>
<dbReference type="Gene3D" id="3.60.21.10">
    <property type="match status" value="1"/>
</dbReference>
<dbReference type="AlphaFoldDB" id="A0A928DPE7"/>
<keyword evidence="1" id="KW-1133">Transmembrane helix</keyword>
<evidence type="ECO:0000259" key="2">
    <source>
        <dbReference type="Pfam" id="PF00149"/>
    </source>
</evidence>
<dbReference type="SUPFAM" id="SSF56300">
    <property type="entry name" value="Metallo-dependent phosphatases"/>
    <property type="match status" value="1"/>
</dbReference>
<protein>
    <submittedName>
        <fullName evidence="3">Metallophosphoesterase</fullName>
    </submittedName>
</protein>
<feature type="transmembrane region" description="Helical" evidence="1">
    <location>
        <begin position="103"/>
        <end position="124"/>
    </location>
</feature>
<name>A0A928DPE7_9BACT</name>
<dbReference type="Proteomes" id="UP000725649">
    <property type="component" value="Unassembled WGS sequence"/>
</dbReference>
<dbReference type="GO" id="GO:0016787">
    <property type="term" value="F:hydrolase activity"/>
    <property type="evidence" value="ECO:0007669"/>
    <property type="project" value="InterPro"/>
</dbReference>
<feature type="transmembrane region" description="Helical" evidence="1">
    <location>
        <begin position="34"/>
        <end position="53"/>
    </location>
</feature>
<feature type="domain" description="Calcineurin-like phosphoesterase" evidence="2">
    <location>
        <begin position="142"/>
        <end position="303"/>
    </location>
</feature>
<dbReference type="PANTHER" id="PTHR31302:SF0">
    <property type="entry name" value="TRANSMEMBRANE PROTEIN WITH METALLOPHOSPHOESTERASE DOMAIN"/>
    <property type="match status" value="1"/>
</dbReference>
<dbReference type="Pfam" id="PF00149">
    <property type="entry name" value="Metallophos"/>
    <property type="match status" value="1"/>
</dbReference>
<proteinExistence type="predicted"/>
<dbReference type="InterPro" id="IPR051158">
    <property type="entry name" value="Metallophosphoesterase_sf"/>
</dbReference>
<comment type="caution">
    <text evidence="3">The sequence shown here is derived from an EMBL/GenBank/DDBJ whole genome shotgun (WGS) entry which is preliminary data.</text>
</comment>
<sequence length="358" mass="39978">MSGFLMTVILVLWGMQAAVGLWLYFAFPVLGWKVPVGVLPAVMTAFTLFGISYTRSHYGSWEQALYLASYTWFGLAFLAFCICAVFALVQWILFFFHLNMRAWLGPLSVLVMAGVFAVSLWGGLSEPKIKRVSVSVPGAPKMKIALLSDSHLGMGVSVERFDAALKKLEEENPDVLFVLGDVFEYGPDKEKYAARLAQVRPPLGVYGVFGNHEYYTGYQNSLQFYKDAGISLLQNETAVLENGVQVAGVKDIRTARVTKTELQELLAKTEPTKPLIWLSHTPLYAEEASAGGADLMFSGHTHNGQIFPFNALVRLQFPRVYGLYEVEKMKFYITSGMFYWGIPFRFLSPAEIPVIEVN</sequence>
<keyword evidence="1" id="KW-0812">Transmembrane</keyword>
<reference evidence="3" key="1">
    <citation type="submission" date="2019-04" db="EMBL/GenBank/DDBJ databases">
        <title>Evolution of Biomass-Degrading Anaerobic Consortia Revealed by Metagenomics.</title>
        <authorList>
            <person name="Peng X."/>
        </authorList>
    </citation>
    <scope>NUCLEOTIDE SEQUENCE</scope>
    <source>
        <strain evidence="3">SIG66</strain>
    </source>
</reference>
<gene>
    <name evidence="3" type="ORF">E7027_00775</name>
</gene>
<organism evidence="3 4">
    <name type="scientific">Candidatus Avelusimicrobium gallicola</name>
    <dbReference type="NCBI Taxonomy" id="2562704"/>
    <lineage>
        <taxon>Bacteria</taxon>
        <taxon>Pseudomonadati</taxon>
        <taxon>Elusimicrobiota</taxon>
        <taxon>Elusimicrobia</taxon>
        <taxon>Elusimicrobiales</taxon>
        <taxon>Elusimicrobiaceae</taxon>
        <taxon>Candidatus Avelusimicrobium</taxon>
    </lineage>
</organism>
<feature type="transmembrane region" description="Helical" evidence="1">
    <location>
        <begin position="73"/>
        <end position="96"/>
    </location>
</feature>
<evidence type="ECO:0000313" key="4">
    <source>
        <dbReference type="Proteomes" id="UP000725649"/>
    </source>
</evidence>
<dbReference type="PANTHER" id="PTHR31302">
    <property type="entry name" value="TRANSMEMBRANE PROTEIN WITH METALLOPHOSPHOESTERASE DOMAIN-RELATED"/>
    <property type="match status" value="1"/>
</dbReference>
<evidence type="ECO:0000313" key="3">
    <source>
        <dbReference type="EMBL" id="MBE6420674.1"/>
    </source>
</evidence>
<dbReference type="CDD" id="cd07385">
    <property type="entry name" value="MPP_YkuE_C"/>
    <property type="match status" value="1"/>
</dbReference>
<dbReference type="EMBL" id="SUVG01000001">
    <property type="protein sequence ID" value="MBE6420674.1"/>
    <property type="molecule type" value="Genomic_DNA"/>
</dbReference>
<accession>A0A928DPE7</accession>
<keyword evidence="1" id="KW-0472">Membrane</keyword>